<dbReference type="EMBL" id="PEIB01000038">
    <property type="protein sequence ID" value="RXJ71349.1"/>
    <property type="molecule type" value="Genomic_DNA"/>
</dbReference>
<dbReference type="Proteomes" id="UP000290287">
    <property type="component" value="Unassembled WGS sequence"/>
</dbReference>
<accession>A0A4Q0YQC5</accession>
<proteinExistence type="predicted"/>
<dbReference type="RefSeq" id="WP_129123915.1">
    <property type="nucleotide sequence ID" value="NZ_PEIB01000038.1"/>
</dbReference>
<evidence type="ECO:0000313" key="1">
    <source>
        <dbReference type="EMBL" id="RXJ71349.1"/>
    </source>
</evidence>
<gene>
    <name evidence="1" type="ORF">CS022_21210</name>
</gene>
<dbReference type="OrthoDB" id="6058098at2"/>
<dbReference type="InterPro" id="IPR027417">
    <property type="entry name" value="P-loop_NTPase"/>
</dbReference>
<dbReference type="Pfam" id="PF05621">
    <property type="entry name" value="TniB"/>
    <property type="match status" value="1"/>
</dbReference>
<evidence type="ECO:0008006" key="3">
    <source>
        <dbReference type="Google" id="ProtNLM"/>
    </source>
</evidence>
<dbReference type="CDD" id="cd00882">
    <property type="entry name" value="Ras_like_GTPase"/>
    <property type="match status" value="1"/>
</dbReference>
<dbReference type="PROSITE" id="PS00675">
    <property type="entry name" value="SIGMA54_INTERACT_1"/>
    <property type="match status" value="1"/>
</dbReference>
<reference evidence="1 2" key="1">
    <citation type="submission" date="2017-10" db="EMBL/GenBank/DDBJ databases">
        <title>Nyctiphanis sp. nov., isolated from the stomach of the euphausiid Nyctiphanes simplex (Hansen, 1911) in the Gulf of California.</title>
        <authorList>
            <person name="Gomez-Gil B."/>
            <person name="Aguilar-Mendez M."/>
            <person name="Lopez-Cortes A."/>
            <person name="Gomez-Gutierrez J."/>
            <person name="Roque A."/>
            <person name="Lang E."/>
            <person name="Gonzalez-Castillo A."/>
        </authorList>
    </citation>
    <scope>NUCLEOTIDE SEQUENCE [LARGE SCALE GENOMIC DNA]</scope>
    <source>
        <strain evidence="1 2">CAIM 600</strain>
    </source>
</reference>
<dbReference type="InterPro" id="IPR008868">
    <property type="entry name" value="TniB"/>
</dbReference>
<evidence type="ECO:0000313" key="2">
    <source>
        <dbReference type="Proteomes" id="UP000290287"/>
    </source>
</evidence>
<protein>
    <recommendedName>
        <fullName evidence="3">AAA+ ATPase domain-containing protein</fullName>
    </recommendedName>
</protein>
<keyword evidence="2" id="KW-1185">Reference proteome</keyword>
<comment type="caution">
    <text evidence="1">The sequence shown here is derived from an EMBL/GenBank/DDBJ whole genome shotgun (WGS) entry which is preliminary data.</text>
</comment>
<dbReference type="InterPro" id="IPR025662">
    <property type="entry name" value="Sigma_54_int_dom_ATP-bd_1"/>
</dbReference>
<name>A0A4Q0YQC5_9GAMM</name>
<dbReference type="AlphaFoldDB" id="A0A4Q0YQC5"/>
<sequence>MKNNSVSEVEFLVSNFNQSFALFPPFDAILNDLEKLRSKSARAGFKPSMLIFGDTGAGKSALLEHFTKSSQTKTGPKVLRTRVRPSLQETLSWILHDLNPHRRNNRFVKQASEIGLTDMVIRELKQSDIGMVIIDECQEFVEIRSSDDKKDISNRLKMISEEASVSMVFVGMPWSKEIARDSQWESRIRIVRELPYFRVINNDGTNNKEEMKRFAQSLRALSKSMPFSNPPELELPEFSLPLLAYSRGEMRALKDLLADALEIALLKGANTLTRKHLKEAADLTVDGKNPFDNKANVIEIQTIQQYTRFELDDQTGKRERFDRAFTALKSIPIRQLISKR</sequence>
<dbReference type="Gene3D" id="3.40.50.300">
    <property type="entry name" value="P-loop containing nucleotide triphosphate hydrolases"/>
    <property type="match status" value="1"/>
</dbReference>
<dbReference type="SUPFAM" id="SSF52540">
    <property type="entry name" value="P-loop containing nucleoside triphosphate hydrolases"/>
    <property type="match status" value="1"/>
</dbReference>
<organism evidence="1 2">
    <name type="scientific">Veronia nyctiphanis</name>
    <dbReference type="NCBI Taxonomy" id="1278244"/>
    <lineage>
        <taxon>Bacteria</taxon>
        <taxon>Pseudomonadati</taxon>
        <taxon>Pseudomonadota</taxon>
        <taxon>Gammaproteobacteria</taxon>
        <taxon>Vibrionales</taxon>
        <taxon>Vibrionaceae</taxon>
        <taxon>Veronia</taxon>
    </lineage>
</organism>